<dbReference type="Gene3D" id="2.40.160.10">
    <property type="entry name" value="Porin"/>
    <property type="match status" value="1"/>
</dbReference>
<feature type="chain" id="PRO_5005538235" evidence="1">
    <location>
        <begin position="22"/>
        <end position="233"/>
    </location>
</feature>
<proteinExistence type="predicted"/>
<evidence type="ECO:0000313" key="2">
    <source>
        <dbReference type="EMBL" id="KNC66514.1"/>
    </source>
</evidence>
<reference evidence="3" key="1">
    <citation type="submission" date="2015-07" db="EMBL/GenBank/DDBJ databases">
        <title>Draft genome sequence of a Pseudoalteromonas rubra strain, OCN096, isolated from Kaneohe Bay, Oahu, Hawaii.</title>
        <authorList>
            <person name="Beurmann S."/>
            <person name="Ushijima B."/>
            <person name="Belcaid M."/>
            <person name="Callahan S.M."/>
            <person name="Aeby G.S."/>
        </authorList>
    </citation>
    <scope>NUCLEOTIDE SEQUENCE [LARGE SCALE GENOMIC DNA]</scope>
    <source>
        <strain evidence="3">OCN096</strain>
    </source>
</reference>
<evidence type="ECO:0000313" key="3">
    <source>
        <dbReference type="Proteomes" id="UP000036850"/>
    </source>
</evidence>
<name>A0A0L0EQ21_9GAMM</name>
<feature type="signal peptide" evidence="1">
    <location>
        <begin position="1"/>
        <end position="21"/>
    </location>
</feature>
<accession>A0A0L0EQ21</accession>
<dbReference type="AlphaFoldDB" id="A0A0L0EQ21"/>
<dbReference type="EMBL" id="LFZX01000142">
    <property type="protein sequence ID" value="KNC66514.1"/>
    <property type="molecule type" value="Genomic_DNA"/>
</dbReference>
<gene>
    <name evidence="2" type="ORF">AC626_16510</name>
</gene>
<keyword evidence="1" id="KW-0732">Signal</keyword>
<dbReference type="PATRIC" id="fig|43658.6.peg.6124"/>
<dbReference type="SUPFAM" id="SSF56935">
    <property type="entry name" value="Porins"/>
    <property type="match status" value="1"/>
</dbReference>
<sequence>MKQLSLVAGLATLLAGAPAAAHTINLDNVEVGYKRFAIDDKDLEPLDGLAGINLAVSKRFDNLYIEGRYYNVSDDLRVSQSDPFLRSTNPKFWTLDTEFEIQQYTVGAGYIHTLDETSIFDVSLHIGRVDLSLDSTLTVAYQDGSVSVRPSGASAEDDATIYRLRGQYQTRVLENIELKAGLGYEKTTGEDGDSSPLFFVGAGYHFNSMFSVNTEYRNVDDYNTLDVNFRYSF</sequence>
<protein>
    <submittedName>
        <fullName evidence="2">Uncharacterized protein</fullName>
    </submittedName>
</protein>
<dbReference type="InterPro" id="IPR023614">
    <property type="entry name" value="Porin_dom_sf"/>
</dbReference>
<dbReference type="Proteomes" id="UP000036850">
    <property type="component" value="Unassembled WGS sequence"/>
</dbReference>
<dbReference type="OrthoDB" id="6290897at2"/>
<organism evidence="2 3">
    <name type="scientific">Pseudoalteromonas rubra</name>
    <dbReference type="NCBI Taxonomy" id="43658"/>
    <lineage>
        <taxon>Bacteria</taxon>
        <taxon>Pseudomonadati</taxon>
        <taxon>Pseudomonadota</taxon>
        <taxon>Gammaproteobacteria</taxon>
        <taxon>Alteromonadales</taxon>
        <taxon>Pseudoalteromonadaceae</taxon>
        <taxon>Pseudoalteromonas</taxon>
    </lineage>
</organism>
<comment type="caution">
    <text evidence="2">The sequence shown here is derived from an EMBL/GenBank/DDBJ whole genome shotgun (WGS) entry which is preliminary data.</text>
</comment>
<evidence type="ECO:0000256" key="1">
    <source>
        <dbReference type="SAM" id="SignalP"/>
    </source>
</evidence>